<dbReference type="AlphaFoldDB" id="A0A328C8N0"/>
<keyword evidence="1" id="KW-1133">Transmembrane helix</keyword>
<name>A0A328C8N0_9DELT</name>
<evidence type="ECO:0000313" key="2">
    <source>
        <dbReference type="EMBL" id="RAL23030.1"/>
    </source>
</evidence>
<dbReference type="OrthoDB" id="5510005at2"/>
<dbReference type="RefSeq" id="WP_111729558.1">
    <property type="nucleotide sequence ID" value="NZ_QHKO01000003.1"/>
</dbReference>
<feature type="transmembrane region" description="Helical" evidence="1">
    <location>
        <begin position="47"/>
        <end position="69"/>
    </location>
</feature>
<evidence type="ECO:0000256" key="1">
    <source>
        <dbReference type="SAM" id="Phobius"/>
    </source>
</evidence>
<keyword evidence="1" id="KW-0812">Transmembrane</keyword>
<reference evidence="2 3" key="1">
    <citation type="submission" date="2018-05" db="EMBL/GenBank/DDBJ databases">
        <title>Lujinxingia marina gen. nov. sp. nov., a new facultative anaerobic member of the class Deltaproteobacteria, and proposal of Lujinxingaceae fam. nov.</title>
        <authorList>
            <person name="Li C.-M."/>
        </authorList>
    </citation>
    <scope>NUCLEOTIDE SEQUENCE [LARGE SCALE GENOMIC DNA]</scope>
    <source>
        <strain evidence="2 3">B210</strain>
    </source>
</reference>
<accession>A0A328C8N0</accession>
<feature type="transmembrane region" description="Helical" evidence="1">
    <location>
        <begin position="12"/>
        <end position="35"/>
    </location>
</feature>
<dbReference type="Proteomes" id="UP000249169">
    <property type="component" value="Unassembled WGS sequence"/>
</dbReference>
<keyword evidence="1" id="KW-0472">Membrane</keyword>
<comment type="caution">
    <text evidence="2">The sequence shown here is derived from an EMBL/GenBank/DDBJ whole genome shotgun (WGS) entry which is preliminary data.</text>
</comment>
<sequence length="225" mass="24765">MNEIQAQQRRRARILGALSFALSLVSLPSLAGAVYDIVIGAENMKGAIMAGLFMALILALGVFLGRLALRSHQASKRVTITEELERMVLQLARASHGEISASDIALGTRLNLEQAAEVLAVMELRGHAYSTVSTEGSRRFVFPDLRSSARQESDEERVFLDELRSSSLVDYREGVSVQGQAARADLVDYREGVSVQGQEARADLVDYREGVSRQGQEARAEEWDR</sequence>
<dbReference type="EMBL" id="QHKO01000003">
    <property type="protein sequence ID" value="RAL23030.1"/>
    <property type="molecule type" value="Genomic_DNA"/>
</dbReference>
<gene>
    <name evidence="2" type="ORF">DL240_09085</name>
</gene>
<evidence type="ECO:0000313" key="3">
    <source>
        <dbReference type="Proteomes" id="UP000249169"/>
    </source>
</evidence>
<organism evidence="2 3">
    <name type="scientific">Lujinxingia litoralis</name>
    <dbReference type="NCBI Taxonomy" id="2211119"/>
    <lineage>
        <taxon>Bacteria</taxon>
        <taxon>Deltaproteobacteria</taxon>
        <taxon>Bradymonadales</taxon>
        <taxon>Lujinxingiaceae</taxon>
        <taxon>Lujinxingia</taxon>
    </lineage>
</organism>
<keyword evidence="3" id="KW-1185">Reference proteome</keyword>
<protein>
    <submittedName>
        <fullName evidence="2">Uncharacterized protein</fullName>
    </submittedName>
</protein>
<proteinExistence type="predicted"/>